<comment type="caution">
    <text evidence="2">The sequence shown here is derived from an EMBL/GenBank/DDBJ whole genome shotgun (WGS) entry which is preliminary data.</text>
</comment>
<dbReference type="EMBL" id="BAABHD010000032">
    <property type="protein sequence ID" value="GAA4460234.1"/>
    <property type="molecule type" value="Genomic_DNA"/>
</dbReference>
<dbReference type="Pfam" id="PF02836">
    <property type="entry name" value="Glyco_hydro_2_C"/>
    <property type="match status" value="1"/>
</dbReference>
<organism evidence="2 3">
    <name type="scientific">Nibrella saemangeumensis</name>
    <dbReference type="NCBI Taxonomy" id="1084526"/>
    <lineage>
        <taxon>Bacteria</taxon>
        <taxon>Pseudomonadati</taxon>
        <taxon>Bacteroidota</taxon>
        <taxon>Cytophagia</taxon>
        <taxon>Cytophagales</taxon>
        <taxon>Spirosomataceae</taxon>
        <taxon>Nibrella</taxon>
    </lineage>
</organism>
<evidence type="ECO:0000313" key="2">
    <source>
        <dbReference type="EMBL" id="GAA4460234.1"/>
    </source>
</evidence>
<feature type="domain" description="Glycoside hydrolase family 2 catalytic" evidence="1">
    <location>
        <begin position="134"/>
        <end position="226"/>
    </location>
</feature>
<name>A0ABP8N4F3_9BACT</name>
<dbReference type="Gene3D" id="3.20.20.80">
    <property type="entry name" value="Glycosidases"/>
    <property type="match status" value="1"/>
</dbReference>
<keyword evidence="2" id="KW-0378">Hydrolase</keyword>
<dbReference type="InterPro" id="IPR013783">
    <property type="entry name" value="Ig-like_fold"/>
</dbReference>
<dbReference type="SUPFAM" id="SSF51445">
    <property type="entry name" value="(Trans)glycosidases"/>
    <property type="match status" value="1"/>
</dbReference>
<dbReference type="Proteomes" id="UP001501175">
    <property type="component" value="Unassembled WGS sequence"/>
</dbReference>
<evidence type="ECO:0000259" key="1">
    <source>
        <dbReference type="Pfam" id="PF02836"/>
    </source>
</evidence>
<proteinExistence type="predicted"/>
<dbReference type="GO" id="GO:0016787">
    <property type="term" value="F:hydrolase activity"/>
    <property type="evidence" value="ECO:0007669"/>
    <property type="project" value="UniProtKB-KW"/>
</dbReference>
<evidence type="ECO:0000313" key="3">
    <source>
        <dbReference type="Proteomes" id="UP001501175"/>
    </source>
</evidence>
<dbReference type="InterPro" id="IPR006103">
    <property type="entry name" value="Glyco_hydro_2_cat"/>
</dbReference>
<dbReference type="Gene3D" id="2.60.40.10">
    <property type="entry name" value="Immunoglobulins"/>
    <property type="match status" value="1"/>
</dbReference>
<protein>
    <submittedName>
        <fullName evidence="2">Glycoside hydrolase family 2 TIM barrel-domain containing protein</fullName>
    </submittedName>
</protein>
<accession>A0ABP8N4F3</accession>
<keyword evidence="3" id="KW-1185">Reference proteome</keyword>
<sequence length="455" mass="51565">MASRYSCPMLNTLREYFRFTVLMALLSGCNREIVPQPEQEEPVRLQAVKVELRQSNGTFQLYRANQPYYITGGGYFLRNGGGIRYLDRLAACGGNSIRTWSTQDAKQELDSALKYGLTVTVGLDVARERLGFDYNNTEAVAKQLQEMRAEVLKYKDHPALLMWGIGNELNMSYTNPKVWDAVNDIAKMIHEVDPNHPTTTMLADLTQPEVVYIKTRCPAIDLLSVNMYGALPKAPNLVRDYGWEGAYLVSEWGHNAYWEVPETAWRAPIEQNSREKAEDYKVRYETTIKADPERCLGSYIFLWGQKQERTPTWFSLFTEAGEATEGVDMMQYLWTGSWPQNRAPRLEFMLLDGKRAWENSYVQPGQRYPVTVKVTDPDNDAITYRWELLPESTAITEGGDAETRPLAIAGLVTSGSDGQATLKAPDIEGAYRLFVYATDGKNKVATANMPFFVLK</sequence>
<dbReference type="InterPro" id="IPR017853">
    <property type="entry name" value="GH"/>
</dbReference>
<reference evidence="3" key="1">
    <citation type="journal article" date="2019" name="Int. J. Syst. Evol. Microbiol.">
        <title>The Global Catalogue of Microorganisms (GCM) 10K type strain sequencing project: providing services to taxonomists for standard genome sequencing and annotation.</title>
        <authorList>
            <consortium name="The Broad Institute Genomics Platform"/>
            <consortium name="The Broad Institute Genome Sequencing Center for Infectious Disease"/>
            <person name="Wu L."/>
            <person name="Ma J."/>
        </authorList>
    </citation>
    <scope>NUCLEOTIDE SEQUENCE [LARGE SCALE GENOMIC DNA]</scope>
    <source>
        <strain evidence="3">JCM 17927</strain>
    </source>
</reference>
<dbReference type="PROSITE" id="PS51257">
    <property type="entry name" value="PROKAR_LIPOPROTEIN"/>
    <property type="match status" value="1"/>
</dbReference>
<gene>
    <name evidence="2" type="ORF">GCM10023189_35040</name>
</gene>